<dbReference type="Gene3D" id="2.30.29.30">
    <property type="entry name" value="Pleckstrin-homology domain (PH domain)/Phosphotyrosine-binding domain (PTB)"/>
    <property type="match status" value="1"/>
</dbReference>
<keyword evidence="3" id="KW-1003">Cell membrane</keyword>
<dbReference type="InterPro" id="IPR000299">
    <property type="entry name" value="FERM_domain"/>
</dbReference>
<dbReference type="CDD" id="cd14473">
    <property type="entry name" value="FERM_B-lobe"/>
    <property type="match status" value="1"/>
</dbReference>
<dbReference type="PIRSF" id="PIRSF002305">
    <property type="entry name" value="ERM"/>
    <property type="match status" value="1"/>
</dbReference>
<dbReference type="SMART" id="SM00295">
    <property type="entry name" value="B41"/>
    <property type="match status" value="1"/>
</dbReference>
<accession>A0AAD4N3J6</accession>
<keyword evidence="4" id="KW-0472">Membrane</keyword>
<organism evidence="9 10">
    <name type="scientific">Ditylenchus destructor</name>
    <dbReference type="NCBI Taxonomy" id="166010"/>
    <lineage>
        <taxon>Eukaryota</taxon>
        <taxon>Metazoa</taxon>
        <taxon>Ecdysozoa</taxon>
        <taxon>Nematoda</taxon>
        <taxon>Chromadorea</taxon>
        <taxon>Rhabditida</taxon>
        <taxon>Tylenchina</taxon>
        <taxon>Tylenchomorpha</taxon>
        <taxon>Sphaerularioidea</taxon>
        <taxon>Anguinidae</taxon>
        <taxon>Anguininae</taxon>
        <taxon>Ditylenchus</taxon>
    </lineage>
</organism>
<dbReference type="Proteomes" id="UP001201812">
    <property type="component" value="Unassembled WGS sequence"/>
</dbReference>
<protein>
    <submittedName>
        <fullName evidence="9">Ezrin/radixin/moesin family domain-containing protein</fullName>
    </submittedName>
</protein>
<dbReference type="SMART" id="SM01196">
    <property type="entry name" value="FERM_C"/>
    <property type="match status" value="1"/>
</dbReference>
<sequence>MEGSKKSLDVQVSCFDKDFTFAIPPSATGQQLFDEVCKALGLREVWYFGLHYVDSKGFLAWVKMEKKLLQQDVKHCGFRFTFQVAFYPEGIEEEIIQEITLRYFYMQVKELIISGRIYCPSDKCIVLASHIVQAKLGDFNIHNHRPGFLKEDKLLPECVISQFKLDDHQWEEEIMSWWAEHRTTPREAAMLSYLKVAQELDMYGIEYFEISNKKGTDLFLGVQAGGISIYKKNNKLIPENHFIWAEIANLSFSGKKFIVKFKDKSAKKLIFYSSHIRINKTILSLCVGNNTLYYRRRQPATPEVMQLKEQATEERNKRRLEAERLQQEINAREMAEEKQRECEMRLQQLQKEMESTLQELASSRNTISDLKQLVSELEKNKRALEKEKEDVSKLTLEMDSMRLTTIEDRDELDNKIASYESMLAEMRTRMYQKEDESSRLQQQLEDIQSRIFNETVNSSSDANSSDRTFDLQSRKDDFCSMKEMTCSPRLIDTLEIDRQNLAHVKDHENMTDLDTRDGDANLSDRTFDLQSQKDDFCSMQEINWTSRLIDKLETTKQNLAQKRDREKMTDLDIASEENNISGRDKCTTLQQIRGGITKRRVEQFENL</sequence>
<comment type="caution">
    <text evidence="9">The sequence shown here is derived from an EMBL/GenBank/DDBJ whole genome shotgun (WGS) entry which is preliminary data.</text>
</comment>
<dbReference type="Gene3D" id="6.10.360.10">
    <property type="match status" value="1"/>
</dbReference>
<evidence type="ECO:0000256" key="1">
    <source>
        <dbReference type="ARBA" id="ARBA00004202"/>
    </source>
</evidence>
<dbReference type="InterPro" id="IPR019748">
    <property type="entry name" value="FERM_central"/>
</dbReference>
<dbReference type="Pfam" id="PF09379">
    <property type="entry name" value="FERM_N"/>
    <property type="match status" value="1"/>
</dbReference>
<dbReference type="InterPro" id="IPR011174">
    <property type="entry name" value="ERM"/>
</dbReference>
<dbReference type="SUPFAM" id="SSF48678">
    <property type="entry name" value="Moesin tail domain"/>
    <property type="match status" value="1"/>
</dbReference>
<dbReference type="GO" id="GO:0005886">
    <property type="term" value="C:plasma membrane"/>
    <property type="evidence" value="ECO:0007669"/>
    <property type="project" value="UniProtKB-SubCell"/>
</dbReference>
<dbReference type="SUPFAM" id="SSF47031">
    <property type="entry name" value="Second domain of FERM"/>
    <property type="match status" value="1"/>
</dbReference>
<evidence type="ECO:0000259" key="8">
    <source>
        <dbReference type="PROSITE" id="PS50057"/>
    </source>
</evidence>
<dbReference type="InterPro" id="IPR011993">
    <property type="entry name" value="PH-like_dom_sf"/>
</dbReference>
<dbReference type="InterPro" id="IPR008954">
    <property type="entry name" value="Moesin_tail_sf"/>
</dbReference>
<evidence type="ECO:0000256" key="7">
    <source>
        <dbReference type="SAM" id="Coils"/>
    </source>
</evidence>
<evidence type="ECO:0000256" key="6">
    <source>
        <dbReference type="PIRSR" id="PIRSR002305-1"/>
    </source>
</evidence>
<dbReference type="Pfam" id="PF09380">
    <property type="entry name" value="FERM_C"/>
    <property type="match status" value="1"/>
</dbReference>
<evidence type="ECO:0000313" key="10">
    <source>
        <dbReference type="Proteomes" id="UP001201812"/>
    </source>
</evidence>
<dbReference type="Pfam" id="PF00769">
    <property type="entry name" value="ERM_C"/>
    <property type="match status" value="1"/>
</dbReference>
<evidence type="ECO:0000256" key="5">
    <source>
        <dbReference type="ARBA" id="ARBA00043944"/>
    </source>
</evidence>
<evidence type="ECO:0000256" key="2">
    <source>
        <dbReference type="ARBA" id="ARBA00004536"/>
    </source>
</evidence>
<dbReference type="SUPFAM" id="SSF54236">
    <property type="entry name" value="Ubiquitin-like"/>
    <property type="match status" value="1"/>
</dbReference>
<dbReference type="PRINTS" id="PR00935">
    <property type="entry name" value="BAND41"/>
</dbReference>
<dbReference type="InterPro" id="IPR011259">
    <property type="entry name" value="ERM_C_dom"/>
</dbReference>
<keyword evidence="10" id="KW-1185">Reference proteome</keyword>
<dbReference type="Gene3D" id="1.20.80.10">
    <property type="match status" value="1"/>
</dbReference>
<feature type="coiled-coil region" evidence="7">
    <location>
        <begin position="308"/>
        <end position="450"/>
    </location>
</feature>
<keyword evidence="7" id="KW-0175">Coiled coil</keyword>
<dbReference type="InterPro" id="IPR035963">
    <property type="entry name" value="FERM_2"/>
</dbReference>
<proteinExistence type="predicted"/>
<dbReference type="InterPro" id="IPR029071">
    <property type="entry name" value="Ubiquitin-like_domsf"/>
</dbReference>
<dbReference type="InterPro" id="IPR019749">
    <property type="entry name" value="Band_41_domain"/>
</dbReference>
<dbReference type="EMBL" id="JAKKPZ010000013">
    <property type="protein sequence ID" value="KAI1714467.1"/>
    <property type="molecule type" value="Genomic_DNA"/>
</dbReference>
<comment type="subcellular location">
    <subcellularLocation>
        <location evidence="2">Cell junction</location>
        <location evidence="2">Adherens junction</location>
    </subcellularLocation>
    <subcellularLocation>
        <location evidence="1">Cell membrane</location>
        <topology evidence="1">Peripheral membrane protein</topology>
    </subcellularLocation>
    <subcellularLocation>
        <location evidence="5">Cell projection</location>
        <location evidence="5">Rhabdomere</location>
    </subcellularLocation>
</comment>
<dbReference type="Pfam" id="PF00373">
    <property type="entry name" value="FERM_M"/>
    <property type="match status" value="1"/>
</dbReference>
<feature type="binding site" evidence="6">
    <location>
        <begin position="63"/>
        <end position="66"/>
    </location>
    <ligand>
        <name>a 1,2-diacyl-sn-glycero-3-phospho-(1D-myo-inositol)</name>
        <dbReference type="ChEBI" id="CHEBI:57880"/>
    </ligand>
</feature>
<dbReference type="SUPFAM" id="SSF50729">
    <property type="entry name" value="PH domain-like"/>
    <property type="match status" value="1"/>
</dbReference>
<evidence type="ECO:0000313" key="9">
    <source>
        <dbReference type="EMBL" id="KAI1714467.1"/>
    </source>
</evidence>
<evidence type="ECO:0000256" key="3">
    <source>
        <dbReference type="ARBA" id="ARBA00022475"/>
    </source>
</evidence>
<dbReference type="InterPro" id="IPR018979">
    <property type="entry name" value="FERM_N"/>
</dbReference>
<name>A0AAD4N3J6_9BILA</name>
<feature type="binding site" evidence="6">
    <location>
        <position position="280"/>
    </location>
    <ligand>
        <name>a 1,2-diacyl-sn-glycero-3-phospho-(1D-myo-inositol)</name>
        <dbReference type="ChEBI" id="CHEBI:57880"/>
    </ligand>
</feature>
<gene>
    <name evidence="9" type="ORF">DdX_08562</name>
</gene>
<dbReference type="PRINTS" id="PR00661">
    <property type="entry name" value="ERMFAMILY"/>
</dbReference>
<dbReference type="GO" id="GO:0003779">
    <property type="term" value="F:actin binding"/>
    <property type="evidence" value="ECO:0007669"/>
    <property type="project" value="InterPro"/>
</dbReference>
<dbReference type="PROSITE" id="PS50057">
    <property type="entry name" value="FERM_3"/>
    <property type="match status" value="1"/>
</dbReference>
<dbReference type="GO" id="GO:0005912">
    <property type="term" value="C:adherens junction"/>
    <property type="evidence" value="ECO:0007669"/>
    <property type="project" value="UniProtKB-SubCell"/>
</dbReference>
<evidence type="ECO:0000256" key="4">
    <source>
        <dbReference type="ARBA" id="ARBA00023136"/>
    </source>
</evidence>
<reference evidence="9" key="1">
    <citation type="submission" date="2022-01" db="EMBL/GenBank/DDBJ databases">
        <title>Genome Sequence Resource for Two Populations of Ditylenchus destructor, the Migratory Endoparasitic Phytonematode.</title>
        <authorList>
            <person name="Zhang H."/>
            <person name="Lin R."/>
            <person name="Xie B."/>
        </authorList>
    </citation>
    <scope>NUCLEOTIDE SEQUENCE</scope>
    <source>
        <strain evidence="9">BazhouSP</strain>
    </source>
</reference>
<dbReference type="PANTHER" id="PTHR23281">
    <property type="entry name" value="MERLIN/MOESIN/EZRIN/RADIXIN"/>
    <property type="match status" value="1"/>
</dbReference>
<dbReference type="InterPro" id="IPR014352">
    <property type="entry name" value="FERM/acyl-CoA-bd_prot_sf"/>
</dbReference>
<dbReference type="AlphaFoldDB" id="A0AAD4N3J6"/>
<dbReference type="InterPro" id="IPR018980">
    <property type="entry name" value="FERM_PH-like_C"/>
</dbReference>
<dbReference type="Gene3D" id="1.20.5.450">
    <property type="match status" value="1"/>
</dbReference>
<dbReference type="Gene3D" id="3.10.20.90">
    <property type="entry name" value="Phosphatidylinositol 3-kinase Catalytic Subunit, Chain A, domain 1"/>
    <property type="match status" value="1"/>
</dbReference>
<dbReference type="InterPro" id="IPR000798">
    <property type="entry name" value="Ez/rad/moesin-like"/>
</dbReference>
<feature type="domain" description="FERM" evidence="8">
    <location>
        <begin position="8"/>
        <end position="297"/>
    </location>
</feature>